<evidence type="ECO:0000313" key="3">
    <source>
        <dbReference type="EMBL" id="CUH99770.1"/>
    </source>
</evidence>
<dbReference type="GO" id="GO:0004364">
    <property type="term" value="F:glutathione transferase activity"/>
    <property type="evidence" value="ECO:0007669"/>
    <property type="project" value="UniProtKB-EC"/>
</dbReference>
<dbReference type="Gene3D" id="1.20.1050.10">
    <property type="match status" value="1"/>
</dbReference>
<dbReference type="RefSeq" id="WP_058285896.1">
    <property type="nucleotide sequence ID" value="NZ_CYSR01000021.1"/>
</dbReference>
<dbReference type="PANTHER" id="PTHR44051">
    <property type="entry name" value="GLUTATHIONE S-TRANSFERASE-RELATED"/>
    <property type="match status" value="1"/>
</dbReference>
<dbReference type="Pfam" id="PF13409">
    <property type="entry name" value="GST_N_2"/>
    <property type="match status" value="1"/>
</dbReference>
<evidence type="ECO:0000259" key="1">
    <source>
        <dbReference type="PROSITE" id="PS50404"/>
    </source>
</evidence>
<dbReference type="SFLD" id="SFLDS00019">
    <property type="entry name" value="Glutathione_Transferase_(cytos"/>
    <property type="match status" value="1"/>
</dbReference>
<dbReference type="CDD" id="cd03057">
    <property type="entry name" value="GST_N_Beta"/>
    <property type="match status" value="1"/>
</dbReference>
<dbReference type="InterPro" id="IPR004045">
    <property type="entry name" value="Glutathione_S-Trfase_N"/>
</dbReference>
<evidence type="ECO:0000313" key="4">
    <source>
        <dbReference type="Proteomes" id="UP000051326"/>
    </source>
</evidence>
<sequence>MKPEYRLHYAPDNASLVIRLVLEELGQPYETLLVDRRAEAQNSPAYRALNPNGLIPVLETPDGPLFETAAILLWLSERHGAMAPQPGSADRAAFLKWLVFVSNTLHADLRMLFYPEKYIGPEQAHKAQLQTVLRQRLHQHLTNLDQAAAARPAWLGAPQPSVLDYYLACQIRWMALYPAQADKSWFTLAHYPSLQRLCAALEHRPAVAVSREAEGLGATPFTSPAYANPPEGSAT</sequence>
<feature type="domain" description="GST C-terminal" evidence="2">
    <location>
        <begin position="87"/>
        <end position="221"/>
    </location>
</feature>
<dbReference type="InterPro" id="IPR010987">
    <property type="entry name" value="Glutathione-S-Trfase_C-like"/>
</dbReference>
<dbReference type="PANTHER" id="PTHR44051:SF8">
    <property type="entry name" value="GLUTATHIONE S-TRANSFERASE GSTA"/>
    <property type="match status" value="1"/>
</dbReference>
<dbReference type="PROSITE" id="PS50405">
    <property type="entry name" value="GST_CTER"/>
    <property type="match status" value="1"/>
</dbReference>
<name>A0A0N7M4J0_9RHOB</name>
<organism evidence="3 4">
    <name type="scientific">Leisingera aquaemixtae</name>
    <dbReference type="NCBI Taxonomy" id="1396826"/>
    <lineage>
        <taxon>Bacteria</taxon>
        <taxon>Pseudomonadati</taxon>
        <taxon>Pseudomonadota</taxon>
        <taxon>Alphaproteobacteria</taxon>
        <taxon>Rhodobacterales</taxon>
        <taxon>Roseobacteraceae</taxon>
        <taxon>Leisingera</taxon>
    </lineage>
</organism>
<dbReference type="EMBL" id="CYSR01000021">
    <property type="protein sequence ID" value="CUH99770.1"/>
    <property type="molecule type" value="Genomic_DNA"/>
</dbReference>
<dbReference type="Gene3D" id="3.40.30.10">
    <property type="entry name" value="Glutaredoxin"/>
    <property type="match status" value="1"/>
</dbReference>
<feature type="domain" description="GST N-terminal" evidence="1">
    <location>
        <begin position="3"/>
        <end position="83"/>
    </location>
</feature>
<dbReference type="EC" id="2.5.1.18" evidence="3"/>
<dbReference type="Pfam" id="PF13410">
    <property type="entry name" value="GST_C_2"/>
    <property type="match status" value="1"/>
</dbReference>
<dbReference type="STRING" id="1396826.PHA8399_01896"/>
<protein>
    <submittedName>
        <fullName evidence="3">Glutathione S-transferase</fullName>
        <ecNumber evidence="3">2.5.1.18</ecNumber>
    </submittedName>
</protein>
<dbReference type="SFLD" id="SFLDG00358">
    <property type="entry name" value="Main_(cytGST)"/>
    <property type="match status" value="1"/>
</dbReference>
<dbReference type="InterPro" id="IPR036249">
    <property type="entry name" value="Thioredoxin-like_sf"/>
</dbReference>
<proteinExistence type="predicted"/>
<dbReference type="AlphaFoldDB" id="A0A0N7M4J0"/>
<gene>
    <name evidence="3" type="primary">gst_1</name>
    <name evidence="3" type="ORF">PHA8399_01896</name>
</gene>
<dbReference type="PROSITE" id="PS50404">
    <property type="entry name" value="GST_NTER"/>
    <property type="match status" value="1"/>
</dbReference>
<dbReference type="SUPFAM" id="SSF52833">
    <property type="entry name" value="Thioredoxin-like"/>
    <property type="match status" value="1"/>
</dbReference>
<evidence type="ECO:0000259" key="2">
    <source>
        <dbReference type="PROSITE" id="PS50405"/>
    </source>
</evidence>
<dbReference type="InterPro" id="IPR036282">
    <property type="entry name" value="Glutathione-S-Trfase_C_sf"/>
</dbReference>
<dbReference type="InterPro" id="IPR040079">
    <property type="entry name" value="Glutathione_S-Trfase"/>
</dbReference>
<dbReference type="SUPFAM" id="SSF47616">
    <property type="entry name" value="GST C-terminal domain-like"/>
    <property type="match status" value="1"/>
</dbReference>
<accession>A0A0N7M4J0</accession>
<reference evidence="3 4" key="1">
    <citation type="submission" date="2015-09" db="EMBL/GenBank/DDBJ databases">
        <authorList>
            <consortium name="Swine Surveillance"/>
        </authorList>
    </citation>
    <scope>NUCLEOTIDE SEQUENCE [LARGE SCALE GENOMIC DNA]</scope>
    <source>
        <strain evidence="3 4">CECT 8399</strain>
    </source>
</reference>
<dbReference type="Proteomes" id="UP000051326">
    <property type="component" value="Unassembled WGS sequence"/>
</dbReference>
<keyword evidence="3" id="KW-0808">Transferase</keyword>